<sequence>MKMKLSEEHVDGLYIDVFHRTVKMSTYLLAVAILDNYDYVKRTTKKTQAPIEVRLYAPKDVIKGQTEFGLDTAIRSLEFFENYFNISYPLNKIDLLALDDFSEGAMENWGLITFRDSTLLHAQGIASALAKEQIALVICHEIAHQWFGNLVTMNWWNDLWLNEGFANYMEYRCVDKLFPDWNIMTRFYVENVAFSHEPDGLRSSRAVSTHTSNETNIMGLFDAISYHKHAVLPHGVSIASLATAYITQVGCPMIYVTLSKNEVIVHNQTRHFFEDGMKDDTEWPIPIHYRTDSQPDSRLHWMNVDHNKVSWPLAEHAKWVIANTGGFSYVKVLYDKKNYAALAKQLRTNHTKMADEKVAGFVP</sequence>
<keyword evidence="4 9" id="KW-0479">Metal-binding</keyword>
<evidence type="ECO:0000313" key="12">
    <source>
        <dbReference type="EMBL" id="PIO69167.1"/>
    </source>
</evidence>
<dbReference type="InterPro" id="IPR001930">
    <property type="entry name" value="Peptidase_M1"/>
</dbReference>
<keyword evidence="6 9" id="KW-0862">Zinc</keyword>
<keyword evidence="2" id="KW-0031">Aminopeptidase</keyword>
<dbReference type="Gene3D" id="2.60.40.1910">
    <property type="match status" value="1"/>
</dbReference>
<dbReference type="Proteomes" id="UP000230423">
    <property type="component" value="Unassembled WGS sequence"/>
</dbReference>
<feature type="active site" description="Proton acceptor" evidence="8">
    <location>
        <position position="141"/>
    </location>
</feature>
<accession>A0A2G9UFZ8</accession>
<dbReference type="Gene3D" id="1.10.390.10">
    <property type="entry name" value="Neutral Protease Domain 2"/>
    <property type="match status" value="1"/>
</dbReference>
<dbReference type="SUPFAM" id="SSF55486">
    <property type="entry name" value="Metalloproteases ('zincins'), catalytic domain"/>
    <property type="match status" value="1"/>
</dbReference>
<evidence type="ECO:0000256" key="5">
    <source>
        <dbReference type="ARBA" id="ARBA00022801"/>
    </source>
</evidence>
<evidence type="ECO:0000256" key="4">
    <source>
        <dbReference type="ARBA" id="ARBA00022723"/>
    </source>
</evidence>
<dbReference type="GO" id="GO:0043171">
    <property type="term" value="P:peptide catabolic process"/>
    <property type="evidence" value="ECO:0007669"/>
    <property type="project" value="TreeGrafter"/>
</dbReference>
<dbReference type="InterPro" id="IPR014782">
    <property type="entry name" value="Peptidase_M1_dom"/>
</dbReference>
<feature type="binding site" evidence="9">
    <location>
        <position position="144"/>
    </location>
    <ligand>
        <name>Zn(2+)</name>
        <dbReference type="ChEBI" id="CHEBI:29105"/>
        <note>catalytic</note>
    </ligand>
</feature>
<keyword evidence="3" id="KW-0645">Protease</keyword>
<dbReference type="GO" id="GO:0006508">
    <property type="term" value="P:proteolysis"/>
    <property type="evidence" value="ECO:0007669"/>
    <property type="project" value="UniProtKB-KW"/>
</dbReference>
<gene>
    <name evidence="12" type="ORF">TELCIR_09020</name>
</gene>
<keyword evidence="13" id="KW-1185">Reference proteome</keyword>
<feature type="binding site" evidence="9">
    <location>
        <position position="163"/>
    </location>
    <ligand>
        <name>Zn(2+)</name>
        <dbReference type="ChEBI" id="CHEBI:29105"/>
        <note>catalytic</note>
    </ligand>
</feature>
<dbReference type="EMBL" id="KZ346756">
    <property type="protein sequence ID" value="PIO69167.1"/>
    <property type="molecule type" value="Genomic_DNA"/>
</dbReference>
<dbReference type="GO" id="GO:0042277">
    <property type="term" value="F:peptide binding"/>
    <property type="evidence" value="ECO:0007669"/>
    <property type="project" value="TreeGrafter"/>
</dbReference>
<comment type="similarity">
    <text evidence="1">Belongs to the peptidase M1 family.</text>
</comment>
<dbReference type="InterPro" id="IPR027268">
    <property type="entry name" value="Peptidase_M4/M1_CTD_sf"/>
</dbReference>
<organism evidence="12 13">
    <name type="scientific">Teladorsagia circumcincta</name>
    <name type="common">Brown stomach worm</name>
    <name type="synonym">Ostertagia circumcincta</name>
    <dbReference type="NCBI Taxonomy" id="45464"/>
    <lineage>
        <taxon>Eukaryota</taxon>
        <taxon>Metazoa</taxon>
        <taxon>Ecdysozoa</taxon>
        <taxon>Nematoda</taxon>
        <taxon>Chromadorea</taxon>
        <taxon>Rhabditida</taxon>
        <taxon>Rhabditina</taxon>
        <taxon>Rhabditomorpha</taxon>
        <taxon>Strongyloidea</taxon>
        <taxon>Trichostrongylidae</taxon>
        <taxon>Teladorsagia</taxon>
    </lineage>
</organism>
<dbReference type="GO" id="GO:0016020">
    <property type="term" value="C:membrane"/>
    <property type="evidence" value="ECO:0007669"/>
    <property type="project" value="TreeGrafter"/>
</dbReference>
<dbReference type="InterPro" id="IPR050344">
    <property type="entry name" value="Peptidase_M1_aminopeptidases"/>
</dbReference>
<evidence type="ECO:0000256" key="3">
    <source>
        <dbReference type="ARBA" id="ARBA00022670"/>
    </source>
</evidence>
<evidence type="ECO:0000256" key="9">
    <source>
        <dbReference type="PIRSR" id="PIRSR634016-3"/>
    </source>
</evidence>
<protein>
    <submittedName>
        <fullName evidence="12">Peptidase family M1</fullName>
    </submittedName>
</protein>
<dbReference type="GO" id="GO:0005615">
    <property type="term" value="C:extracellular space"/>
    <property type="evidence" value="ECO:0007669"/>
    <property type="project" value="TreeGrafter"/>
</dbReference>
<evidence type="ECO:0000256" key="8">
    <source>
        <dbReference type="PIRSR" id="PIRSR634016-1"/>
    </source>
</evidence>
<dbReference type="InterPro" id="IPR034016">
    <property type="entry name" value="M1_APN-typ"/>
</dbReference>
<proteinExistence type="inferred from homology"/>
<feature type="domain" description="Peptidase M1 membrane alanine aminopeptidase" evidence="11">
    <location>
        <begin position="68"/>
        <end position="232"/>
    </location>
</feature>
<evidence type="ECO:0000256" key="2">
    <source>
        <dbReference type="ARBA" id="ARBA00022438"/>
    </source>
</evidence>
<feature type="site" description="Transition state stabilizer" evidence="10">
    <location>
        <position position="226"/>
    </location>
</feature>
<reference evidence="12 13" key="1">
    <citation type="submission" date="2015-09" db="EMBL/GenBank/DDBJ databases">
        <title>Draft genome of the parasitic nematode Teladorsagia circumcincta isolate WARC Sus (inbred).</title>
        <authorList>
            <person name="Mitreva M."/>
        </authorList>
    </citation>
    <scope>NUCLEOTIDE SEQUENCE [LARGE SCALE GENOMIC DNA]</scope>
    <source>
        <strain evidence="12 13">S</strain>
    </source>
</reference>
<dbReference type="Pfam" id="PF01433">
    <property type="entry name" value="Peptidase_M1"/>
    <property type="match status" value="1"/>
</dbReference>
<evidence type="ECO:0000256" key="1">
    <source>
        <dbReference type="ARBA" id="ARBA00010136"/>
    </source>
</evidence>
<evidence type="ECO:0000256" key="7">
    <source>
        <dbReference type="ARBA" id="ARBA00023049"/>
    </source>
</evidence>
<dbReference type="AlphaFoldDB" id="A0A2G9UFZ8"/>
<dbReference type="PANTHER" id="PTHR11533:SF299">
    <property type="entry name" value="AMINOPEPTIDASE"/>
    <property type="match status" value="1"/>
</dbReference>
<name>A0A2G9UFZ8_TELCI</name>
<evidence type="ECO:0000313" key="13">
    <source>
        <dbReference type="Proteomes" id="UP000230423"/>
    </source>
</evidence>
<dbReference type="PRINTS" id="PR00756">
    <property type="entry name" value="ALADIPTASE"/>
</dbReference>
<feature type="binding site" evidence="9">
    <location>
        <position position="140"/>
    </location>
    <ligand>
        <name>Zn(2+)</name>
        <dbReference type="ChEBI" id="CHEBI:29105"/>
        <note>catalytic</note>
    </ligand>
</feature>
<evidence type="ECO:0000256" key="10">
    <source>
        <dbReference type="PIRSR" id="PIRSR634016-4"/>
    </source>
</evidence>
<keyword evidence="7" id="KW-0482">Metalloprotease</keyword>
<dbReference type="PANTHER" id="PTHR11533">
    <property type="entry name" value="PROTEASE M1 ZINC METALLOPROTEASE"/>
    <property type="match status" value="1"/>
</dbReference>
<dbReference type="OrthoDB" id="6750768at2759"/>
<evidence type="ECO:0000256" key="6">
    <source>
        <dbReference type="ARBA" id="ARBA00022833"/>
    </source>
</evidence>
<dbReference type="GO" id="GO:0070006">
    <property type="term" value="F:metalloaminopeptidase activity"/>
    <property type="evidence" value="ECO:0007669"/>
    <property type="project" value="TreeGrafter"/>
</dbReference>
<dbReference type="FunFam" id="1.10.390.10:FF:000006">
    <property type="entry name" value="Puromycin-sensitive aminopeptidase"/>
    <property type="match status" value="1"/>
</dbReference>
<dbReference type="GO" id="GO:0008270">
    <property type="term" value="F:zinc ion binding"/>
    <property type="evidence" value="ECO:0007669"/>
    <property type="project" value="InterPro"/>
</dbReference>
<evidence type="ECO:0000259" key="11">
    <source>
        <dbReference type="Pfam" id="PF01433"/>
    </source>
</evidence>
<dbReference type="GO" id="GO:0005737">
    <property type="term" value="C:cytoplasm"/>
    <property type="evidence" value="ECO:0007669"/>
    <property type="project" value="TreeGrafter"/>
</dbReference>
<comment type="cofactor">
    <cofactor evidence="9">
        <name>Zn(2+)</name>
        <dbReference type="ChEBI" id="CHEBI:29105"/>
    </cofactor>
    <text evidence="9">Binds 1 zinc ion per subunit.</text>
</comment>
<dbReference type="CDD" id="cd09601">
    <property type="entry name" value="M1_APN-Q_like"/>
    <property type="match status" value="1"/>
</dbReference>
<keyword evidence="5" id="KW-0378">Hydrolase</keyword>